<evidence type="ECO:0000313" key="6">
    <source>
        <dbReference type="Proteomes" id="UP000474967"/>
    </source>
</evidence>
<organism evidence="5 6">
    <name type="scientific">Leifsonia tongyongensis</name>
    <dbReference type="NCBI Taxonomy" id="1268043"/>
    <lineage>
        <taxon>Bacteria</taxon>
        <taxon>Bacillati</taxon>
        <taxon>Actinomycetota</taxon>
        <taxon>Actinomycetes</taxon>
        <taxon>Micrococcales</taxon>
        <taxon>Microbacteriaceae</taxon>
        <taxon>Leifsonia</taxon>
    </lineage>
</organism>
<feature type="binding site" evidence="4">
    <location>
        <begin position="83"/>
        <end position="86"/>
    </location>
    <ligand>
        <name>substrate</name>
    </ligand>
</feature>
<protein>
    <submittedName>
        <fullName evidence="5">Histidine phosphatase family protein</fullName>
    </submittedName>
</protein>
<gene>
    <name evidence="5" type="ORF">G3T36_09905</name>
</gene>
<dbReference type="EMBL" id="JAAGWY010000002">
    <property type="protein sequence ID" value="NEN06189.1"/>
    <property type="molecule type" value="Genomic_DNA"/>
</dbReference>
<sequence length="199" mass="21205">MTRLSLVRHGQTDWNLARRIQGSTDVPLNSTGRAQADATGRALAAGDWDAIYTSPLSRAAETASIIAGHVDLGEPTPVDGIAERRYGEAEGLTGAEILARWPEGTPVPGRETREAVVERALPALLDLAEHHDGESLIVVSHGGVIGSLVRHVTGHALPGPGEVIPNGSVHTFVYRDGKLELDRFNVGLEERDLFTASVL</sequence>
<evidence type="ECO:0000313" key="5">
    <source>
        <dbReference type="EMBL" id="NEN06189.1"/>
    </source>
</evidence>
<dbReference type="Gene3D" id="3.40.50.1240">
    <property type="entry name" value="Phosphoglycerate mutase-like"/>
    <property type="match status" value="1"/>
</dbReference>
<feature type="binding site" evidence="4">
    <location>
        <position position="58"/>
    </location>
    <ligand>
        <name>substrate</name>
    </ligand>
</feature>
<dbReference type="PANTHER" id="PTHR48100:SF1">
    <property type="entry name" value="HISTIDINE PHOSPHATASE FAMILY PROTEIN-RELATED"/>
    <property type="match status" value="1"/>
</dbReference>
<feature type="active site" description="Tele-phosphohistidine intermediate" evidence="3">
    <location>
        <position position="9"/>
    </location>
</feature>
<dbReference type="GO" id="GO:0016791">
    <property type="term" value="F:phosphatase activity"/>
    <property type="evidence" value="ECO:0007669"/>
    <property type="project" value="TreeGrafter"/>
</dbReference>
<dbReference type="PANTHER" id="PTHR48100">
    <property type="entry name" value="BROAD-SPECIFICITY PHOSPHATASE YOR283W-RELATED"/>
    <property type="match status" value="1"/>
</dbReference>
<dbReference type="InterPro" id="IPR001345">
    <property type="entry name" value="PG/BPGM_mutase_AS"/>
</dbReference>
<reference evidence="5 6" key="1">
    <citation type="journal article" date="2014" name="J. Microbiol.">
        <title>Diaminobutyricibacter tongyongensis gen. nov., sp. nov. and Homoserinibacter gongjuensis gen. nov., sp. nov. belong to the family Microbacteriaceae.</title>
        <authorList>
            <person name="Kim S.J."/>
            <person name="Ahn J.H."/>
            <person name="Weon H.Y."/>
            <person name="Hamada M."/>
            <person name="Suzuki K."/>
            <person name="Kwon S.W."/>
        </authorList>
    </citation>
    <scope>NUCLEOTIDE SEQUENCE [LARGE SCALE GENOMIC DNA]</scope>
    <source>
        <strain evidence="5 6">NBRC 108724</strain>
    </source>
</reference>
<feature type="active site" description="Proton donor/acceptor" evidence="3">
    <location>
        <position position="83"/>
    </location>
</feature>
<accession>A0A6L9XXN6</accession>
<proteinExistence type="predicted"/>
<dbReference type="SUPFAM" id="SSF53254">
    <property type="entry name" value="Phosphoglycerate mutase-like"/>
    <property type="match status" value="1"/>
</dbReference>
<dbReference type="PROSITE" id="PS00175">
    <property type="entry name" value="PG_MUTASE"/>
    <property type="match status" value="1"/>
</dbReference>
<evidence type="ECO:0000256" key="2">
    <source>
        <dbReference type="ARBA" id="ARBA00023235"/>
    </source>
</evidence>
<evidence type="ECO:0000256" key="3">
    <source>
        <dbReference type="PIRSR" id="PIRSR613078-1"/>
    </source>
</evidence>
<dbReference type="Pfam" id="PF00300">
    <property type="entry name" value="His_Phos_1"/>
    <property type="match status" value="1"/>
</dbReference>
<keyword evidence="1" id="KW-0324">Glycolysis</keyword>
<comment type="caution">
    <text evidence="5">The sequence shown here is derived from an EMBL/GenBank/DDBJ whole genome shotgun (WGS) entry which is preliminary data.</text>
</comment>
<dbReference type="GO" id="GO:0005737">
    <property type="term" value="C:cytoplasm"/>
    <property type="evidence" value="ECO:0007669"/>
    <property type="project" value="TreeGrafter"/>
</dbReference>
<feature type="binding site" evidence="4">
    <location>
        <begin position="8"/>
        <end position="15"/>
    </location>
    <ligand>
        <name>substrate</name>
    </ligand>
</feature>
<dbReference type="SMART" id="SM00855">
    <property type="entry name" value="PGAM"/>
    <property type="match status" value="1"/>
</dbReference>
<dbReference type="Proteomes" id="UP000474967">
    <property type="component" value="Unassembled WGS sequence"/>
</dbReference>
<dbReference type="AlphaFoldDB" id="A0A6L9XXN6"/>
<dbReference type="InterPro" id="IPR013078">
    <property type="entry name" value="His_Pase_superF_clade-1"/>
</dbReference>
<name>A0A6L9XXN6_9MICO</name>
<dbReference type="RefSeq" id="WP_163289628.1">
    <property type="nucleotide sequence ID" value="NZ_JAAGWY010000002.1"/>
</dbReference>
<evidence type="ECO:0000256" key="4">
    <source>
        <dbReference type="PIRSR" id="PIRSR613078-2"/>
    </source>
</evidence>
<dbReference type="InterPro" id="IPR029033">
    <property type="entry name" value="His_PPase_superfam"/>
</dbReference>
<evidence type="ECO:0000256" key="1">
    <source>
        <dbReference type="ARBA" id="ARBA00023152"/>
    </source>
</evidence>
<keyword evidence="2" id="KW-0413">Isomerase</keyword>
<dbReference type="CDD" id="cd07067">
    <property type="entry name" value="HP_PGM_like"/>
    <property type="match status" value="1"/>
</dbReference>
<dbReference type="InterPro" id="IPR050275">
    <property type="entry name" value="PGM_Phosphatase"/>
</dbReference>
<keyword evidence="6" id="KW-1185">Reference proteome</keyword>